<sequence>VHRTGGYKFTKFERNCRYCLLIFFSLIFCFILPLETEDGMLKANFFILLLIFTGCNSDLALLGNVSNSNWCTDVMNPTMDYLLGSSFLRSAIRNESIATDTFSAMGITISNMQLSGVERLERYGNLYTIVRSGQFLIVQGAIRAVEVSTSFMAKFSFFSPDAIQLVTRGAVIQFGLQVRLQTGERAALMSLEVTDLGRVEVAGSGRLSSIIRKATGNSLTRSRISKAIGSVLRLTITEKLQQNPLL</sequence>
<gene>
    <name evidence="2" type="ORF">BOX15_Mlig004105g2</name>
</gene>
<accession>A0A267GIP6</accession>
<evidence type="ECO:0000313" key="3">
    <source>
        <dbReference type="Proteomes" id="UP000215902"/>
    </source>
</evidence>
<dbReference type="AlphaFoldDB" id="A0A267GIP6"/>
<dbReference type="EMBL" id="NIVC01000301">
    <property type="protein sequence ID" value="PAA85925.1"/>
    <property type="molecule type" value="Genomic_DNA"/>
</dbReference>
<organism evidence="2 3">
    <name type="scientific">Macrostomum lignano</name>
    <dbReference type="NCBI Taxonomy" id="282301"/>
    <lineage>
        <taxon>Eukaryota</taxon>
        <taxon>Metazoa</taxon>
        <taxon>Spiralia</taxon>
        <taxon>Lophotrochozoa</taxon>
        <taxon>Platyhelminthes</taxon>
        <taxon>Rhabditophora</taxon>
        <taxon>Macrostomorpha</taxon>
        <taxon>Macrostomida</taxon>
        <taxon>Macrostomidae</taxon>
        <taxon>Macrostomum</taxon>
    </lineage>
</organism>
<reference evidence="2 3" key="1">
    <citation type="submission" date="2017-06" db="EMBL/GenBank/DDBJ databases">
        <title>A platform for efficient transgenesis in Macrostomum lignano, a flatworm model organism for stem cell research.</title>
        <authorList>
            <person name="Berezikov E."/>
        </authorList>
    </citation>
    <scope>NUCLEOTIDE SEQUENCE [LARGE SCALE GENOMIC DNA]</scope>
    <source>
        <strain evidence="2">DV1</strain>
        <tissue evidence="2">Whole organism</tissue>
    </source>
</reference>
<feature type="transmembrane region" description="Helical" evidence="1">
    <location>
        <begin position="18"/>
        <end position="34"/>
    </location>
</feature>
<keyword evidence="1" id="KW-0472">Membrane</keyword>
<proteinExistence type="predicted"/>
<feature type="transmembrane region" description="Helical" evidence="1">
    <location>
        <begin position="46"/>
        <end position="65"/>
    </location>
</feature>
<keyword evidence="1" id="KW-1133">Transmembrane helix</keyword>
<protein>
    <submittedName>
        <fullName evidence="2">Uncharacterized protein</fullName>
    </submittedName>
</protein>
<comment type="caution">
    <text evidence="2">The sequence shown here is derived from an EMBL/GenBank/DDBJ whole genome shotgun (WGS) entry which is preliminary data.</text>
</comment>
<name>A0A267GIP6_9PLAT</name>
<dbReference type="Proteomes" id="UP000215902">
    <property type="component" value="Unassembled WGS sequence"/>
</dbReference>
<keyword evidence="3" id="KW-1185">Reference proteome</keyword>
<evidence type="ECO:0000313" key="2">
    <source>
        <dbReference type="EMBL" id="PAA85925.1"/>
    </source>
</evidence>
<feature type="non-terminal residue" evidence="2">
    <location>
        <position position="1"/>
    </location>
</feature>
<evidence type="ECO:0000256" key="1">
    <source>
        <dbReference type="SAM" id="Phobius"/>
    </source>
</evidence>
<keyword evidence="1" id="KW-0812">Transmembrane</keyword>